<gene>
    <name evidence="1" type="ORF">M3P21_02000</name>
</gene>
<accession>A0ABT0PXI9</accession>
<organism evidence="1 2">
    <name type="scientific">Ruegeria spongiae</name>
    <dbReference type="NCBI Taxonomy" id="2942209"/>
    <lineage>
        <taxon>Bacteria</taxon>
        <taxon>Pseudomonadati</taxon>
        <taxon>Pseudomonadota</taxon>
        <taxon>Alphaproteobacteria</taxon>
        <taxon>Rhodobacterales</taxon>
        <taxon>Roseobacteraceae</taxon>
        <taxon>Ruegeria</taxon>
    </lineage>
</organism>
<dbReference type="RefSeq" id="WP_249706400.1">
    <property type="nucleotide sequence ID" value="NZ_JAMFMB010000002.1"/>
</dbReference>
<protein>
    <submittedName>
        <fullName evidence="1">Uncharacterized protein</fullName>
    </submittedName>
</protein>
<reference evidence="1" key="1">
    <citation type="submission" date="2022-05" db="EMBL/GenBank/DDBJ databases">
        <authorList>
            <person name="Park J.-S."/>
        </authorList>
    </citation>
    <scope>NUCLEOTIDE SEQUENCE</scope>
    <source>
        <strain evidence="1">2012CJ41-6</strain>
    </source>
</reference>
<proteinExistence type="predicted"/>
<dbReference type="Proteomes" id="UP001203880">
    <property type="component" value="Unassembled WGS sequence"/>
</dbReference>
<name>A0ABT0PXI9_9RHOB</name>
<evidence type="ECO:0000313" key="1">
    <source>
        <dbReference type="EMBL" id="MCL6282288.1"/>
    </source>
</evidence>
<comment type="caution">
    <text evidence="1">The sequence shown here is derived from an EMBL/GenBank/DDBJ whole genome shotgun (WGS) entry which is preliminary data.</text>
</comment>
<keyword evidence="2" id="KW-1185">Reference proteome</keyword>
<dbReference type="EMBL" id="JAMFMB010000002">
    <property type="protein sequence ID" value="MCL6282288.1"/>
    <property type="molecule type" value="Genomic_DNA"/>
</dbReference>
<sequence length="73" mass="8263">MTNPGLCHVQSLKKQYFQTDIGQTRSDQLLRNSHFNFSGILLQENPKNTSQSEEETYIPLAPRMAIPVQGFAP</sequence>
<evidence type="ECO:0000313" key="2">
    <source>
        <dbReference type="Proteomes" id="UP001203880"/>
    </source>
</evidence>